<evidence type="ECO:0000313" key="3">
    <source>
        <dbReference type="Proteomes" id="UP000276733"/>
    </source>
</evidence>
<proteinExistence type="predicted"/>
<keyword evidence="1" id="KW-0472">Membrane</keyword>
<evidence type="ECO:0000313" key="2">
    <source>
        <dbReference type="EMBL" id="VDG82813.1"/>
    </source>
</evidence>
<dbReference type="EMBL" id="UYIQ01000001">
    <property type="protein sequence ID" value="VDG82813.1"/>
    <property type="molecule type" value="Genomic_DNA"/>
</dbReference>
<gene>
    <name evidence="2" type="ORF">NCTC11458_02110</name>
</gene>
<keyword evidence="1" id="KW-0812">Transmembrane</keyword>
<feature type="transmembrane region" description="Helical" evidence="1">
    <location>
        <begin position="67"/>
        <end position="88"/>
    </location>
</feature>
<accession>A0A7Z8YFZ5</accession>
<reference evidence="2 3" key="1">
    <citation type="submission" date="2018-11" db="EMBL/GenBank/DDBJ databases">
        <authorList>
            <consortium name="Pathogen Informatics"/>
        </authorList>
    </citation>
    <scope>NUCLEOTIDE SEQUENCE [LARGE SCALE GENOMIC DNA]</scope>
    <source>
        <strain evidence="2 3">NCTC11458</strain>
    </source>
</reference>
<dbReference type="Proteomes" id="UP000276733">
    <property type="component" value="Unassembled WGS sequence"/>
</dbReference>
<organism evidence="2 3">
    <name type="scientific">Capnocytophaga ochracea</name>
    <dbReference type="NCBI Taxonomy" id="1018"/>
    <lineage>
        <taxon>Bacteria</taxon>
        <taxon>Pseudomonadati</taxon>
        <taxon>Bacteroidota</taxon>
        <taxon>Flavobacteriia</taxon>
        <taxon>Flavobacteriales</taxon>
        <taxon>Flavobacteriaceae</taxon>
        <taxon>Capnocytophaga</taxon>
    </lineage>
</organism>
<sequence>MLFYNTILKTIRVSTSYNSYFGLMRQMYKKISFLQNKGIFLTKNIVLPTLAKYVRNNKKAMCEKMHIAFFIYYFLFLICKDCEVLWRYQPLRGELPWFLASDVF</sequence>
<comment type="caution">
    <text evidence="2">The sequence shown here is derived from an EMBL/GenBank/DDBJ whole genome shotgun (WGS) entry which is preliminary data.</text>
</comment>
<dbReference type="AlphaFoldDB" id="A0A7Z8YFZ5"/>
<keyword evidence="1" id="KW-1133">Transmembrane helix</keyword>
<evidence type="ECO:0000256" key="1">
    <source>
        <dbReference type="SAM" id="Phobius"/>
    </source>
</evidence>
<name>A0A7Z8YFZ5_CAPOC</name>
<protein>
    <submittedName>
        <fullName evidence="2">Uncharacterized protein</fullName>
    </submittedName>
</protein>